<protein>
    <recommendedName>
        <fullName evidence="3">Lipoprotein</fullName>
    </recommendedName>
</protein>
<dbReference type="Proteomes" id="UP001558534">
    <property type="component" value="Unassembled WGS sequence"/>
</dbReference>
<reference evidence="1 2" key="1">
    <citation type="submission" date="2024-07" db="EMBL/GenBank/DDBJ databases">
        <title>Characterization of a bacterium isolated from hydrolysated instant sea cucumber by whole-genome sequencing and metabolomics.</title>
        <authorList>
            <person name="Luo X."/>
            <person name="Zhang Z."/>
            <person name="Zheng Z."/>
            <person name="Zhang W."/>
            <person name="Ming T."/>
            <person name="Jiao L."/>
            <person name="Su X."/>
            <person name="Kong F."/>
            <person name="Xu J."/>
        </authorList>
    </citation>
    <scope>NUCLEOTIDE SEQUENCE [LARGE SCALE GENOMIC DNA]</scope>
    <source>
        <strain evidence="1 2">XL-2024</strain>
    </source>
</reference>
<name>A0ABV3W1T4_9BACI</name>
<dbReference type="EMBL" id="JBFRHK010000013">
    <property type="protein sequence ID" value="MEX3747140.1"/>
    <property type="molecule type" value="Genomic_DNA"/>
</dbReference>
<dbReference type="RefSeq" id="WP_368637704.1">
    <property type="nucleotide sequence ID" value="NZ_JBFRHK010000013.1"/>
</dbReference>
<evidence type="ECO:0000313" key="1">
    <source>
        <dbReference type="EMBL" id="MEX3747140.1"/>
    </source>
</evidence>
<evidence type="ECO:0000313" key="2">
    <source>
        <dbReference type="Proteomes" id="UP001558534"/>
    </source>
</evidence>
<sequence length="154" mass="17787">MIKRIVVAVAFIILIFAGYSFSINKERSIESEFSMNLFEEQIRSIDIVSTQNDEVKIVSLKEEKEVQDYLKLLSDSRFTKKDISYKDNKEDIQSYDVSLTSYKRGTTFHLTVDQAEGFHFVAGGKMKNSGKNYRLVDQLLFEATAKIMKENMTE</sequence>
<gene>
    <name evidence="1" type="ORF">AB1300_18680</name>
</gene>
<comment type="caution">
    <text evidence="1">The sequence shown here is derived from an EMBL/GenBank/DDBJ whole genome shotgun (WGS) entry which is preliminary data.</text>
</comment>
<keyword evidence="2" id="KW-1185">Reference proteome</keyword>
<proteinExistence type="predicted"/>
<organism evidence="1 2">
    <name type="scientific">Lysinibacillus xylanilyticus</name>
    <dbReference type="NCBI Taxonomy" id="582475"/>
    <lineage>
        <taxon>Bacteria</taxon>
        <taxon>Bacillati</taxon>
        <taxon>Bacillota</taxon>
        <taxon>Bacilli</taxon>
        <taxon>Bacillales</taxon>
        <taxon>Bacillaceae</taxon>
        <taxon>Lysinibacillus</taxon>
    </lineage>
</organism>
<accession>A0ABV3W1T4</accession>
<evidence type="ECO:0008006" key="3">
    <source>
        <dbReference type="Google" id="ProtNLM"/>
    </source>
</evidence>